<evidence type="ECO:0000256" key="3">
    <source>
        <dbReference type="ARBA" id="ARBA00022763"/>
    </source>
</evidence>
<dbReference type="AlphaFoldDB" id="A0AAX3WEF1"/>
<evidence type="ECO:0000256" key="7">
    <source>
        <dbReference type="ARBA" id="ARBA00023239"/>
    </source>
</evidence>
<dbReference type="GO" id="GO:0016829">
    <property type="term" value="F:lyase activity"/>
    <property type="evidence" value="ECO:0007669"/>
    <property type="project" value="UniProtKB-KW"/>
</dbReference>
<keyword evidence="3" id="KW-0227">DNA damage</keyword>
<comment type="similarity">
    <text evidence="1 8">Belongs to the SOS response-associated peptidase family.</text>
</comment>
<proteinExistence type="inferred from homology"/>
<dbReference type="GO" id="GO:0006508">
    <property type="term" value="P:proteolysis"/>
    <property type="evidence" value="ECO:0007669"/>
    <property type="project" value="UniProtKB-KW"/>
</dbReference>
<dbReference type="PANTHER" id="PTHR13604:SF0">
    <property type="entry name" value="ABASIC SITE PROCESSING PROTEIN HMCES"/>
    <property type="match status" value="1"/>
</dbReference>
<accession>A0AAX3WEF1</accession>
<name>A0AAX3WEF1_METEX</name>
<evidence type="ECO:0000256" key="2">
    <source>
        <dbReference type="ARBA" id="ARBA00022670"/>
    </source>
</evidence>
<dbReference type="InterPro" id="IPR003738">
    <property type="entry name" value="SRAP"/>
</dbReference>
<dbReference type="RefSeq" id="WP_283535325.1">
    <property type="nucleotide sequence ID" value="NZ_CP073633.1"/>
</dbReference>
<dbReference type="GO" id="GO:0003697">
    <property type="term" value="F:single-stranded DNA binding"/>
    <property type="evidence" value="ECO:0007669"/>
    <property type="project" value="InterPro"/>
</dbReference>
<evidence type="ECO:0000256" key="4">
    <source>
        <dbReference type="ARBA" id="ARBA00022801"/>
    </source>
</evidence>
<organism evidence="9 10">
    <name type="scientific">Methylorubrum extorquens</name>
    <name type="common">Methylobacterium dichloromethanicum</name>
    <name type="synonym">Methylobacterium extorquens</name>
    <dbReference type="NCBI Taxonomy" id="408"/>
    <lineage>
        <taxon>Bacteria</taxon>
        <taxon>Pseudomonadati</taxon>
        <taxon>Pseudomonadota</taxon>
        <taxon>Alphaproteobacteria</taxon>
        <taxon>Hyphomicrobiales</taxon>
        <taxon>Methylobacteriaceae</taxon>
        <taxon>Methylorubrum</taxon>
    </lineage>
</organism>
<keyword evidence="2 8" id="KW-0645">Protease</keyword>
<keyword evidence="6" id="KW-0238">DNA-binding</keyword>
<dbReference type="Gene3D" id="3.90.1680.20">
    <property type="match status" value="2"/>
</dbReference>
<evidence type="ECO:0000256" key="8">
    <source>
        <dbReference type="RuleBase" id="RU364100"/>
    </source>
</evidence>
<keyword evidence="5" id="KW-0190">Covalent protein-DNA linkage</keyword>
<dbReference type="Pfam" id="PF02586">
    <property type="entry name" value="SRAP"/>
    <property type="match status" value="1"/>
</dbReference>
<evidence type="ECO:0000256" key="1">
    <source>
        <dbReference type="ARBA" id="ARBA00008136"/>
    </source>
</evidence>
<dbReference type="GO" id="GO:0008233">
    <property type="term" value="F:peptidase activity"/>
    <property type="evidence" value="ECO:0007669"/>
    <property type="project" value="UniProtKB-KW"/>
</dbReference>
<evidence type="ECO:0000313" key="9">
    <source>
        <dbReference type="EMBL" id="WHQ68861.1"/>
    </source>
</evidence>
<protein>
    <recommendedName>
        <fullName evidence="8">Abasic site processing protein</fullName>
        <ecNumber evidence="8">3.4.-.-</ecNumber>
    </recommendedName>
</protein>
<dbReference type="SUPFAM" id="SSF143081">
    <property type="entry name" value="BB1717-like"/>
    <property type="match status" value="1"/>
</dbReference>
<reference evidence="9" key="1">
    <citation type="journal article" date="2022" name="Biotechnol. Bioprocess Eng.">
        <title>Pan-genome Analysis Reveals Comparative Genomic Features of Central Metabolic Pathways in Methylorubrum extorquens.</title>
        <authorList>
            <person name="Lee G.M."/>
            <person name="Scott-Nevros Z.K."/>
            <person name="Lee S.-M."/>
            <person name="Kim D."/>
        </authorList>
    </citation>
    <scope>NUCLEOTIDE SEQUENCE</scope>
    <source>
        <strain evidence="9">ATCC 55366</strain>
    </source>
</reference>
<keyword evidence="4 8" id="KW-0378">Hydrolase</keyword>
<evidence type="ECO:0000256" key="6">
    <source>
        <dbReference type="ARBA" id="ARBA00023125"/>
    </source>
</evidence>
<dbReference type="EC" id="3.4.-.-" evidence="8"/>
<sequence>MCNLYSLNRPQDEIRRWFDVSQDSAGNLPPLPGIFPDQMAPVVSAGSAGRELTMMRWGIPGPKAYGEHPVTNVRNVRSPHWRPWLKPEFRCLVPVSSFSEYADTKPRKTPVWFALDDDRPLFAFAGIWRPWTGVRGTKKDNPDRIEEQHRLFSFLTTEANGVVGPVHPKAMPVLLTTKDECRVWLEAPTEEALRLQRPLPDGLMTEVARGERHDGEATGL</sequence>
<evidence type="ECO:0000256" key="5">
    <source>
        <dbReference type="ARBA" id="ARBA00023124"/>
    </source>
</evidence>
<keyword evidence="7" id="KW-0456">Lyase</keyword>
<dbReference type="Proteomes" id="UP001223720">
    <property type="component" value="Chromosome"/>
</dbReference>
<evidence type="ECO:0000313" key="10">
    <source>
        <dbReference type="Proteomes" id="UP001223720"/>
    </source>
</evidence>
<dbReference type="InterPro" id="IPR036590">
    <property type="entry name" value="SRAP-like"/>
</dbReference>
<dbReference type="PANTHER" id="PTHR13604">
    <property type="entry name" value="DC12-RELATED"/>
    <property type="match status" value="1"/>
</dbReference>
<dbReference type="EMBL" id="CP073633">
    <property type="protein sequence ID" value="WHQ68861.1"/>
    <property type="molecule type" value="Genomic_DNA"/>
</dbReference>
<dbReference type="GO" id="GO:0106300">
    <property type="term" value="P:protein-DNA covalent cross-linking repair"/>
    <property type="evidence" value="ECO:0007669"/>
    <property type="project" value="InterPro"/>
</dbReference>
<gene>
    <name evidence="9" type="ORF">KEC54_21320</name>
</gene>